<proteinExistence type="predicted"/>
<comment type="caution">
    <text evidence="2">The sequence shown here is derived from an EMBL/GenBank/DDBJ whole genome shotgun (WGS) entry which is preliminary data.</text>
</comment>
<organism evidence="2 3">
    <name type="scientific">Planomonospora venezuelensis</name>
    <dbReference type="NCBI Taxonomy" id="1999"/>
    <lineage>
        <taxon>Bacteria</taxon>
        <taxon>Bacillati</taxon>
        <taxon>Actinomycetota</taxon>
        <taxon>Actinomycetes</taxon>
        <taxon>Streptosporangiales</taxon>
        <taxon>Streptosporangiaceae</taxon>
        <taxon>Planomonospora</taxon>
    </lineage>
</organism>
<name>A0A841D4N8_PLAVE</name>
<dbReference type="AlphaFoldDB" id="A0A841D4N8"/>
<accession>A0A841D4N8</accession>
<reference evidence="2 3" key="1">
    <citation type="submission" date="2020-08" db="EMBL/GenBank/DDBJ databases">
        <title>Genomic Encyclopedia of Type Strains, Phase III (KMG-III): the genomes of soil and plant-associated and newly described type strains.</title>
        <authorList>
            <person name="Whitman W."/>
        </authorList>
    </citation>
    <scope>NUCLEOTIDE SEQUENCE [LARGE SCALE GENOMIC DNA]</scope>
    <source>
        <strain evidence="2 3">CECT 3303</strain>
    </source>
</reference>
<keyword evidence="1" id="KW-0732">Signal</keyword>
<evidence type="ECO:0000313" key="3">
    <source>
        <dbReference type="Proteomes" id="UP000562352"/>
    </source>
</evidence>
<gene>
    <name evidence="2" type="ORF">FHS22_004497</name>
</gene>
<protein>
    <submittedName>
        <fullName evidence="2">Uncharacterized protein</fullName>
    </submittedName>
</protein>
<keyword evidence="3" id="KW-1185">Reference proteome</keyword>
<feature type="chain" id="PRO_5032557703" evidence="1">
    <location>
        <begin position="26"/>
        <end position="205"/>
    </location>
</feature>
<evidence type="ECO:0000313" key="2">
    <source>
        <dbReference type="EMBL" id="MBB5965211.1"/>
    </source>
</evidence>
<sequence>MRIHRVLTGLVLLTSTLLTAPPAAAAPSRTATVHEGSGDDVFRVKTTKDRGIMKITHTGEQNFAVWSLKPGGDKNDLHVNRIGDYSGTVVYNLYGWHKTSAFEVNADGDWKIEIKPITSAPLWKTATVRLSGDRVLKLPAPTKGLRTMRYRHAGDANFVVYAFPGTGNPSLLVNKIGKVSGKVAIPAGTRYVSVSANGAWYLVRK</sequence>
<dbReference type="Proteomes" id="UP000562352">
    <property type="component" value="Unassembled WGS sequence"/>
</dbReference>
<evidence type="ECO:0000256" key="1">
    <source>
        <dbReference type="SAM" id="SignalP"/>
    </source>
</evidence>
<dbReference type="EMBL" id="JACHJJ010000015">
    <property type="protein sequence ID" value="MBB5965211.1"/>
    <property type="molecule type" value="Genomic_DNA"/>
</dbReference>
<feature type="signal peptide" evidence="1">
    <location>
        <begin position="1"/>
        <end position="25"/>
    </location>
</feature>
<dbReference type="RefSeq" id="WP_184944416.1">
    <property type="nucleotide sequence ID" value="NZ_BAAAWZ010000001.1"/>
</dbReference>